<evidence type="ECO:0000313" key="3">
    <source>
        <dbReference type="Proteomes" id="UP000054350"/>
    </source>
</evidence>
<keyword evidence="3" id="KW-1185">Reference proteome</keyword>
<feature type="region of interest" description="Disordered" evidence="1">
    <location>
        <begin position="101"/>
        <end position="125"/>
    </location>
</feature>
<dbReference type="Proteomes" id="UP000054350">
    <property type="component" value="Unassembled WGS sequence"/>
</dbReference>
<name>A0A0L0SYL1_ALLM3</name>
<gene>
    <name evidence="2" type="ORF">AMAG_12043</name>
</gene>
<proteinExistence type="predicted"/>
<evidence type="ECO:0000256" key="1">
    <source>
        <dbReference type="SAM" id="MobiDB-lite"/>
    </source>
</evidence>
<evidence type="ECO:0000313" key="2">
    <source>
        <dbReference type="EMBL" id="KNE67592.1"/>
    </source>
</evidence>
<dbReference type="VEuPathDB" id="FungiDB:AMAG_12043"/>
<dbReference type="OrthoDB" id="5523596at2759"/>
<sequence length="139" mass="14769">MSAPQVHTCCNGTGSAACTPTTCACPHHRLTQRRLSEEIDLHPRCLRDAENSNDVAARDALHHAEHCRDHADGCCNGKANTSGPCCGGACVCKANEAPKPAPLSNASSVDDLHPKNVRDIENHGSVEQRAALHDLETSK</sequence>
<reference evidence="3" key="2">
    <citation type="submission" date="2009-11" db="EMBL/GenBank/DDBJ databases">
        <title>The Genome Sequence of Allomyces macrogynus strain ATCC 38327.</title>
        <authorList>
            <consortium name="The Broad Institute Genome Sequencing Platform"/>
            <person name="Russ C."/>
            <person name="Cuomo C."/>
            <person name="Shea T."/>
            <person name="Young S.K."/>
            <person name="Zeng Q."/>
            <person name="Koehrsen M."/>
            <person name="Haas B."/>
            <person name="Borodovsky M."/>
            <person name="Guigo R."/>
            <person name="Alvarado L."/>
            <person name="Berlin A."/>
            <person name="Borenstein D."/>
            <person name="Chen Z."/>
            <person name="Engels R."/>
            <person name="Freedman E."/>
            <person name="Gellesch M."/>
            <person name="Goldberg J."/>
            <person name="Griggs A."/>
            <person name="Gujja S."/>
            <person name="Heiman D."/>
            <person name="Hepburn T."/>
            <person name="Howarth C."/>
            <person name="Jen D."/>
            <person name="Larson L."/>
            <person name="Lewis B."/>
            <person name="Mehta T."/>
            <person name="Park D."/>
            <person name="Pearson M."/>
            <person name="Roberts A."/>
            <person name="Saif S."/>
            <person name="Shenoy N."/>
            <person name="Sisk P."/>
            <person name="Stolte C."/>
            <person name="Sykes S."/>
            <person name="Walk T."/>
            <person name="White J."/>
            <person name="Yandava C."/>
            <person name="Burger G."/>
            <person name="Gray M.W."/>
            <person name="Holland P.W.H."/>
            <person name="King N."/>
            <person name="Lang F.B.F."/>
            <person name="Roger A.J."/>
            <person name="Ruiz-Trillo I."/>
            <person name="Lander E."/>
            <person name="Nusbaum C."/>
        </authorList>
    </citation>
    <scope>NUCLEOTIDE SEQUENCE [LARGE SCALE GENOMIC DNA]</scope>
    <source>
        <strain evidence="3">ATCC 38327</strain>
    </source>
</reference>
<feature type="compositionally biased region" description="Basic and acidic residues" evidence="1">
    <location>
        <begin position="110"/>
        <end position="125"/>
    </location>
</feature>
<reference evidence="2 3" key="1">
    <citation type="submission" date="2009-11" db="EMBL/GenBank/DDBJ databases">
        <title>Annotation of Allomyces macrogynus ATCC 38327.</title>
        <authorList>
            <consortium name="The Broad Institute Genome Sequencing Platform"/>
            <person name="Russ C."/>
            <person name="Cuomo C."/>
            <person name="Burger G."/>
            <person name="Gray M.W."/>
            <person name="Holland P.W.H."/>
            <person name="King N."/>
            <person name="Lang F.B.F."/>
            <person name="Roger A.J."/>
            <person name="Ruiz-Trillo I."/>
            <person name="Young S.K."/>
            <person name="Zeng Q."/>
            <person name="Gargeya S."/>
            <person name="Fitzgerald M."/>
            <person name="Haas B."/>
            <person name="Abouelleil A."/>
            <person name="Alvarado L."/>
            <person name="Arachchi H.M."/>
            <person name="Berlin A."/>
            <person name="Chapman S.B."/>
            <person name="Gearin G."/>
            <person name="Goldberg J."/>
            <person name="Griggs A."/>
            <person name="Gujja S."/>
            <person name="Hansen M."/>
            <person name="Heiman D."/>
            <person name="Howarth C."/>
            <person name="Larimer J."/>
            <person name="Lui A."/>
            <person name="MacDonald P.J.P."/>
            <person name="McCowen C."/>
            <person name="Montmayeur A."/>
            <person name="Murphy C."/>
            <person name="Neiman D."/>
            <person name="Pearson M."/>
            <person name="Priest M."/>
            <person name="Roberts A."/>
            <person name="Saif S."/>
            <person name="Shea T."/>
            <person name="Sisk P."/>
            <person name="Stolte C."/>
            <person name="Sykes S."/>
            <person name="Wortman J."/>
            <person name="Nusbaum C."/>
            <person name="Birren B."/>
        </authorList>
    </citation>
    <scope>NUCLEOTIDE SEQUENCE [LARGE SCALE GENOMIC DNA]</scope>
    <source>
        <strain evidence="2 3">ATCC 38327</strain>
    </source>
</reference>
<dbReference type="EMBL" id="GG745353">
    <property type="protein sequence ID" value="KNE67592.1"/>
    <property type="molecule type" value="Genomic_DNA"/>
</dbReference>
<dbReference type="AlphaFoldDB" id="A0A0L0SYL1"/>
<protein>
    <submittedName>
        <fullName evidence="2">Uncharacterized protein</fullName>
    </submittedName>
</protein>
<organism evidence="2 3">
    <name type="scientific">Allomyces macrogynus (strain ATCC 38327)</name>
    <name type="common">Allomyces javanicus var. macrogynus</name>
    <dbReference type="NCBI Taxonomy" id="578462"/>
    <lineage>
        <taxon>Eukaryota</taxon>
        <taxon>Fungi</taxon>
        <taxon>Fungi incertae sedis</taxon>
        <taxon>Blastocladiomycota</taxon>
        <taxon>Blastocladiomycetes</taxon>
        <taxon>Blastocladiales</taxon>
        <taxon>Blastocladiaceae</taxon>
        <taxon>Allomyces</taxon>
    </lineage>
</organism>
<accession>A0A0L0SYL1</accession>